<dbReference type="InterPro" id="IPR002048">
    <property type="entry name" value="EF_hand_dom"/>
</dbReference>
<feature type="compositionally biased region" description="Basic residues" evidence="5">
    <location>
        <begin position="99"/>
        <end position="109"/>
    </location>
</feature>
<dbReference type="InterPro" id="IPR051462">
    <property type="entry name" value="CBS_domain-containing"/>
</dbReference>
<protein>
    <submittedName>
        <fullName evidence="9">CBS domain-containing protein CBSCBSPB2</fullName>
    </submittedName>
</protein>
<feature type="domain" description="CBS" evidence="7">
    <location>
        <begin position="193"/>
        <end position="232"/>
    </location>
</feature>
<evidence type="ECO:0000313" key="10">
    <source>
        <dbReference type="Proteomes" id="UP000241890"/>
    </source>
</evidence>
<dbReference type="SUPFAM" id="SSF54277">
    <property type="entry name" value="CAD &amp; PB1 domains"/>
    <property type="match status" value="1"/>
</dbReference>
<feature type="compositionally biased region" description="Polar residues" evidence="5">
    <location>
        <begin position="57"/>
        <end position="79"/>
    </location>
</feature>
<keyword evidence="10" id="KW-1185">Reference proteome</keyword>
<comment type="caution">
    <text evidence="9">The sequence shown here is derived from an EMBL/GenBank/DDBJ whole genome shotgun (WGS) entry which is preliminary data.</text>
</comment>
<dbReference type="InterPro" id="IPR011992">
    <property type="entry name" value="EF-hand-dom_pair"/>
</dbReference>
<feature type="compositionally biased region" description="Low complexity" evidence="5">
    <location>
        <begin position="80"/>
        <end position="98"/>
    </location>
</feature>
<feature type="domain" description="EF-hand" evidence="6">
    <location>
        <begin position="1451"/>
        <end position="1486"/>
    </location>
</feature>
<dbReference type="InParanoid" id="A0A2R5G1B2"/>
<dbReference type="PROSITE" id="PS51371">
    <property type="entry name" value="CBS"/>
    <property type="match status" value="2"/>
</dbReference>
<dbReference type="Gene3D" id="3.10.580.10">
    <property type="entry name" value="CBS-domain"/>
    <property type="match status" value="2"/>
</dbReference>
<dbReference type="CDD" id="cd00051">
    <property type="entry name" value="EFh"/>
    <property type="match status" value="1"/>
</dbReference>
<dbReference type="SUPFAM" id="SSF54631">
    <property type="entry name" value="CBS-domain pair"/>
    <property type="match status" value="2"/>
</dbReference>
<feature type="region of interest" description="Disordered" evidence="5">
    <location>
        <begin position="457"/>
        <end position="479"/>
    </location>
</feature>
<gene>
    <name evidence="9" type="ORF">FCC1311_002972</name>
</gene>
<dbReference type="PROSITE" id="PS00018">
    <property type="entry name" value="EF_HAND_1"/>
    <property type="match status" value="1"/>
</dbReference>
<keyword evidence="1" id="KW-0677">Repeat</keyword>
<feature type="domain" description="CBS" evidence="7">
    <location>
        <begin position="123"/>
        <end position="185"/>
    </location>
</feature>
<evidence type="ECO:0000256" key="4">
    <source>
        <dbReference type="SAM" id="Coils"/>
    </source>
</evidence>
<organism evidence="9 10">
    <name type="scientific">Hondaea fermentalgiana</name>
    <dbReference type="NCBI Taxonomy" id="2315210"/>
    <lineage>
        <taxon>Eukaryota</taxon>
        <taxon>Sar</taxon>
        <taxon>Stramenopiles</taxon>
        <taxon>Bigyra</taxon>
        <taxon>Labyrinthulomycetes</taxon>
        <taxon>Thraustochytrida</taxon>
        <taxon>Thraustochytriidae</taxon>
        <taxon>Hondaea</taxon>
    </lineage>
</organism>
<dbReference type="Pfam" id="PF00564">
    <property type="entry name" value="PB1"/>
    <property type="match status" value="1"/>
</dbReference>
<dbReference type="InterPro" id="IPR053793">
    <property type="entry name" value="PB1-like"/>
</dbReference>
<evidence type="ECO:0000259" key="7">
    <source>
        <dbReference type="PROSITE" id="PS51371"/>
    </source>
</evidence>
<dbReference type="SMART" id="SM00116">
    <property type="entry name" value="CBS"/>
    <property type="match status" value="3"/>
</dbReference>
<accession>A0A2R5G1B2</accession>
<dbReference type="InterPro" id="IPR018247">
    <property type="entry name" value="EF_Hand_1_Ca_BS"/>
</dbReference>
<keyword evidence="2" id="KW-0106">Calcium</keyword>
<reference evidence="9 10" key="1">
    <citation type="submission" date="2017-12" db="EMBL/GenBank/DDBJ databases">
        <title>Sequencing, de novo assembly and annotation of complete genome of a new Thraustochytrid species, strain FCC1311.</title>
        <authorList>
            <person name="Sedici K."/>
            <person name="Godart F."/>
            <person name="Aiese Cigliano R."/>
            <person name="Sanseverino W."/>
            <person name="Barakat M."/>
            <person name="Ortet P."/>
            <person name="Marechal E."/>
            <person name="Cagnac O."/>
            <person name="Amato A."/>
        </authorList>
    </citation>
    <scope>NUCLEOTIDE SEQUENCE [LARGE SCALE GENOMIC DNA]</scope>
</reference>
<dbReference type="GO" id="GO:0005509">
    <property type="term" value="F:calcium ion binding"/>
    <property type="evidence" value="ECO:0007669"/>
    <property type="project" value="InterPro"/>
</dbReference>
<feature type="region of interest" description="Disordered" evidence="5">
    <location>
        <begin position="57"/>
        <end position="120"/>
    </location>
</feature>
<dbReference type="PROSITE" id="PS50222">
    <property type="entry name" value="EF_HAND_2"/>
    <property type="match status" value="1"/>
</dbReference>
<dbReference type="InterPro" id="IPR046342">
    <property type="entry name" value="CBS_dom_sf"/>
</dbReference>
<feature type="domain" description="PB1" evidence="8">
    <location>
        <begin position="642"/>
        <end position="724"/>
    </location>
</feature>
<dbReference type="InterPro" id="IPR000270">
    <property type="entry name" value="PB1_dom"/>
</dbReference>
<evidence type="ECO:0000259" key="8">
    <source>
        <dbReference type="PROSITE" id="PS51745"/>
    </source>
</evidence>
<feature type="region of interest" description="Disordered" evidence="5">
    <location>
        <begin position="581"/>
        <end position="618"/>
    </location>
</feature>
<dbReference type="Pfam" id="PF00571">
    <property type="entry name" value="CBS"/>
    <property type="match status" value="3"/>
</dbReference>
<keyword evidence="3" id="KW-0129">CBS domain</keyword>
<dbReference type="SUPFAM" id="SSF47473">
    <property type="entry name" value="EF-hand"/>
    <property type="match status" value="1"/>
</dbReference>
<dbReference type="Gene3D" id="3.10.20.90">
    <property type="entry name" value="Phosphatidylinositol 3-kinase Catalytic Subunit, Chain A, domain 1"/>
    <property type="match status" value="1"/>
</dbReference>
<sequence>MLATTSSCGIKAVATSRHAQGCVVDIFVVDIFFVDIFAAQNNLLSTLERFDSMQADSATDGSQAENHESGVNGNGSVRLSKSSGTSVGGSSLTTSTPRKSSRVRRRPKQKSATPVSRLLRHHKQRHPVIVSEETSVQETSAKLVAKRQSAALVIRKTEDGTETLAGICSEVDICRRLVGAGLPAESTPVRDIMTKDPLCVDPDEDFSVVLQIMVKHRFRHLPVVREPRASGREETMDTTVSNGAGPSDDAEVQASNTAGICGLVDITQCLYDAIHKIERMEANQAEFFEAVQKAQMSASGDLVDPEEAEALAQRTLQALMASISPSVGTVVQRKSLLKLDVSSTVVDAALAMKEARMTAVLVFEGLGVTSLPYSHKELDLESHQKFVGILTSKDVMTRVVGKGLDPSIAKVGEVMTGNPDTVRKDSRVLDALHIMQTERYLHLPVVDGGVAAGAADVASPGAGTEASANGAGNHGDASTNGEAEPMRVCGILSVLDCAVHTFASSSGKAAQVLSSAPTRKSSTVYYPTPVHGSGSSHPTDSLPSAPMYSHQQWRDPDSISAFSEVRSVRKSAVDPVEVLEGATEAQDLGRPPLHRSRLDVSDLDLDPENGSAAGSRRVPALGATTGSAYASSRTLLAGDNLVIKVKDLANGKVYRLSDKSISSLEDLLAQLERASGQDADEMQLVYLDEDKDRVQLANNLALDEARALAKQQGWKKIDVFILTRSVEQEYTVKVKDPVVLAAGILVAGLAVKRVLDLRKTTPTTRHERKTDQEELELARDEHAVKGLAELRKQLRPSPNDLSVLFAPHLAYACTLVPNKPLRPLPFSHAKPWNENVQLESHRDEPSMQRVGCKSIDGADRDCREIGYEWNGANYLLKMISDVGMLDQLNITKASKFARNPLLLSHNLDELAKLINVNVLEFETASIWRFLDRPSTYEVRQYTAAIWILREEAHYERRQAPRMLEAMRNRVLPPDPAIVEAKCLQEAANKEMAVGGCWKYGGKPISSAAAVASPHARARSKVTFEKRIRILENVYKENCEAQVQKREIAATQMQKIVRARLARRSIIHEENRKYVAVELQRFWRGGLARADFAKRREQQADAMDLAPVMKTLNRQENAALRIQCLWHNIVPDDSSESGANFCEQSTWCKAGTGKEVRHGRRNWRENLRAGAQNIRARALERLEARIAKYAARLDELNVTVSFAPMRAMLKVKARYEQMLVITKHLSARELADAIDDATDELDAVEDRIEFIENLVRTAIKARDDFIIATRVTDAQEYVLCRSPTEFEAFNKAYLAAQRREQTLAEMQRKAEVAEARWRLMIIETEWKHRVRVETLERASSETVSQLHKRSARAGAAQIALHIRTKGLAAAAERRAEVKRSVRIAEQLAGRISAMAEEDAYAEAHRAYLAASPLAMRAARKHFDAFDTEESLHPGEITPEDFQKLAFDLGVVVPMARIRDFVDRVDLNGNNLIDWDEFARWYFCCSEADKLRFQFRRMGTRAGASHLFQAGGLSTKLRVDQASRKAKRLVRATTSHSLLLTSRKSSRKTPRKLLPK</sequence>
<evidence type="ECO:0000256" key="5">
    <source>
        <dbReference type="SAM" id="MobiDB-lite"/>
    </source>
</evidence>
<dbReference type="Proteomes" id="UP000241890">
    <property type="component" value="Unassembled WGS sequence"/>
</dbReference>
<dbReference type="OrthoDB" id="418595at2759"/>
<evidence type="ECO:0000259" key="6">
    <source>
        <dbReference type="PROSITE" id="PS50222"/>
    </source>
</evidence>
<keyword evidence="4" id="KW-0175">Coiled coil</keyword>
<dbReference type="PANTHER" id="PTHR48108:SF26">
    <property type="entry name" value="CBS DOMAIN-CONTAINING PROTEIN DDB_G0289609"/>
    <property type="match status" value="1"/>
</dbReference>
<dbReference type="PROSITE" id="PS51745">
    <property type="entry name" value="PB1"/>
    <property type="match status" value="1"/>
</dbReference>
<feature type="compositionally biased region" description="Polar residues" evidence="5">
    <location>
        <begin position="533"/>
        <end position="542"/>
    </location>
</feature>
<feature type="region of interest" description="Disordered" evidence="5">
    <location>
        <begin position="525"/>
        <end position="552"/>
    </location>
</feature>
<proteinExistence type="predicted"/>
<dbReference type="PROSITE" id="PS50096">
    <property type="entry name" value="IQ"/>
    <property type="match status" value="2"/>
</dbReference>
<dbReference type="EMBL" id="BEYU01000003">
    <property type="protein sequence ID" value="GBG24079.1"/>
    <property type="molecule type" value="Genomic_DNA"/>
</dbReference>
<evidence type="ECO:0000256" key="2">
    <source>
        <dbReference type="ARBA" id="ARBA00022837"/>
    </source>
</evidence>
<feature type="coiled-coil region" evidence="4">
    <location>
        <begin position="1226"/>
        <end position="1260"/>
    </location>
</feature>
<evidence type="ECO:0000256" key="3">
    <source>
        <dbReference type="PROSITE-ProRule" id="PRU00703"/>
    </source>
</evidence>
<evidence type="ECO:0000256" key="1">
    <source>
        <dbReference type="ARBA" id="ARBA00022737"/>
    </source>
</evidence>
<dbReference type="InterPro" id="IPR000644">
    <property type="entry name" value="CBS_dom"/>
</dbReference>
<evidence type="ECO:0000313" key="9">
    <source>
        <dbReference type="EMBL" id="GBG24079.1"/>
    </source>
</evidence>
<dbReference type="PANTHER" id="PTHR48108">
    <property type="entry name" value="CBS DOMAIN-CONTAINING PROTEIN CBSX2, CHLOROPLASTIC"/>
    <property type="match status" value="1"/>
</dbReference>
<feature type="region of interest" description="Disordered" evidence="5">
    <location>
        <begin position="229"/>
        <end position="251"/>
    </location>
</feature>
<name>A0A2R5G1B2_9STRA</name>
<dbReference type="Gene3D" id="1.10.238.10">
    <property type="entry name" value="EF-hand"/>
    <property type="match status" value="1"/>
</dbReference>